<dbReference type="GO" id="GO:0005524">
    <property type="term" value="F:ATP binding"/>
    <property type="evidence" value="ECO:0007669"/>
    <property type="project" value="InterPro"/>
</dbReference>
<keyword evidence="5" id="KW-0808">Transferase</keyword>
<feature type="transmembrane region" description="Helical" evidence="2">
    <location>
        <begin position="225"/>
        <end position="246"/>
    </location>
</feature>
<dbReference type="OrthoDB" id="67459at2759"/>
<dbReference type="EMBL" id="JNBR01002085">
    <property type="protein sequence ID" value="OQR83716.1"/>
    <property type="molecule type" value="Genomic_DNA"/>
</dbReference>
<dbReference type="STRING" id="1202772.A0A1V9YDF8"/>
<dbReference type="PANTHER" id="PTHR44329:SF214">
    <property type="entry name" value="PROTEIN KINASE DOMAIN-CONTAINING PROTEIN"/>
    <property type="match status" value="1"/>
</dbReference>
<feature type="chain" id="PRO_5011963735" evidence="3">
    <location>
        <begin position="17"/>
        <end position="576"/>
    </location>
</feature>
<keyword evidence="6" id="KW-1185">Reference proteome</keyword>
<evidence type="ECO:0000313" key="5">
    <source>
        <dbReference type="EMBL" id="OQR83716.1"/>
    </source>
</evidence>
<keyword evidence="2" id="KW-1133">Transmembrane helix</keyword>
<proteinExistence type="predicted"/>
<dbReference type="InterPro" id="IPR008271">
    <property type="entry name" value="Ser/Thr_kinase_AS"/>
</dbReference>
<dbReference type="InterPro" id="IPR000719">
    <property type="entry name" value="Prot_kinase_dom"/>
</dbReference>
<keyword evidence="3" id="KW-0732">Signal</keyword>
<comment type="caution">
    <text evidence="5">The sequence shown here is derived from an EMBL/GenBank/DDBJ whole genome shotgun (WGS) entry which is preliminary data.</text>
</comment>
<dbReference type="Gene3D" id="1.10.510.10">
    <property type="entry name" value="Transferase(Phosphotransferase) domain 1"/>
    <property type="match status" value="1"/>
</dbReference>
<feature type="signal peptide" evidence="3">
    <location>
        <begin position="1"/>
        <end position="16"/>
    </location>
</feature>
<feature type="compositionally biased region" description="Polar residues" evidence="1">
    <location>
        <begin position="197"/>
        <end position="217"/>
    </location>
</feature>
<keyword evidence="5" id="KW-0418">Kinase</keyword>
<reference evidence="5 6" key="1">
    <citation type="journal article" date="2014" name="Genome Biol. Evol.">
        <title>The secreted proteins of Achlya hypogyna and Thraustotheca clavata identify the ancestral oomycete secretome and reveal gene acquisitions by horizontal gene transfer.</title>
        <authorList>
            <person name="Misner I."/>
            <person name="Blouin N."/>
            <person name="Leonard G."/>
            <person name="Richards T.A."/>
            <person name="Lane C.E."/>
        </authorList>
    </citation>
    <scope>NUCLEOTIDE SEQUENCE [LARGE SCALE GENOMIC DNA]</scope>
    <source>
        <strain evidence="5 6">ATCC 48635</strain>
    </source>
</reference>
<keyword evidence="2" id="KW-0812">Transmembrane</keyword>
<evidence type="ECO:0000259" key="4">
    <source>
        <dbReference type="PROSITE" id="PS50011"/>
    </source>
</evidence>
<dbReference type="Proteomes" id="UP000243579">
    <property type="component" value="Unassembled WGS sequence"/>
</dbReference>
<dbReference type="PANTHER" id="PTHR44329">
    <property type="entry name" value="SERINE/THREONINE-PROTEIN KINASE TNNI3K-RELATED"/>
    <property type="match status" value="1"/>
</dbReference>
<organism evidence="5 6">
    <name type="scientific">Achlya hypogyna</name>
    <name type="common">Oomycete</name>
    <name type="synonym">Protoachlya hypogyna</name>
    <dbReference type="NCBI Taxonomy" id="1202772"/>
    <lineage>
        <taxon>Eukaryota</taxon>
        <taxon>Sar</taxon>
        <taxon>Stramenopiles</taxon>
        <taxon>Oomycota</taxon>
        <taxon>Saprolegniomycetes</taxon>
        <taxon>Saprolegniales</taxon>
        <taxon>Achlyaceae</taxon>
        <taxon>Achlya</taxon>
    </lineage>
</organism>
<dbReference type="PRINTS" id="PR00109">
    <property type="entry name" value="TYRKINASE"/>
</dbReference>
<dbReference type="InterPro" id="IPR001245">
    <property type="entry name" value="Ser-Thr/Tyr_kinase_cat_dom"/>
</dbReference>
<keyword evidence="2" id="KW-0472">Membrane</keyword>
<dbReference type="InterPro" id="IPR051681">
    <property type="entry name" value="Ser/Thr_Kinases-Pseudokinases"/>
</dbReference>
<evidence type="ECO:0000313" key="6">
    <source>
        <dbReference type="Proteomes" id="UP000243579"/>
    </source>
</evidence>
<name>A0A1V9YDF8_ACHHY</name>
<evidence type="ECO:0000256" key="3">
    <source>
        <dbReference type="SAM" id="SignalP"/>
    </source>
</evidence>
<dbReference type="SUPFAM" id="SSF56112">
    <property type="entry name" value="Protein kinase-like (PK-like)"/>
    <property type="match status" value="1"/>
</dbReference>
<feature type="region of interest" description="Disordered" evidence="1">
    <location>
        <begin position="191"/>
        <end position="217"/>
    </location>
</feature>
<evidence type="ECO:0000256" key="1">
    <source>
        <dbReference type="SAM" id="MobiDB-lite"/>
    </source>
</evidence>
<dbReference type="InterPro" id="IPR011009">
    <property type="entry name" value="Kinase-like_dom_sf"/>
</dbReference>
<dbReference type="SMART" id="SM00220">
    <property type="entry name" value="S_TKc"/>
    <property type="match status" value="1"/>
</dbReference>
<feature type="domain" description="Protein kinase" evidence="4">
    <location>
        <begin position="306"/>
        <end position="575"/>
    </location>
</feature>
<dbReference type="AlphaFoldDB" id="A0A1V9YDF8"/>
<dbReference type="PROSITE" id="PS00108">
    <property type="entry name" value="PROTEIN_KINASE_ST"/>
    <property type="match status" value="1"/>
</dbReference>
<protein>
    <submittedName>
        <fullName evidence="5">Protein kinase</fullName>
    </submittedName>
</protein>
<accession>A0A1V9YDF8</accession>
<gene>
    <name evidence="5" type="ORF">ACHHYP_14363</name>
</gene>
<dbReference type="PROSITE" id="PS50011">
    <property type="entry name" value="PROTEIN_KINASE_DOM"/>
    <property type="match status" value="1"/>
</dbReference>
<sequence>MKLAVAAVVVVAAVAAVPTPSPCNDTMVNACTEKINEWTALPCIAPNVFTYGTPLNLTAFCSDPGCVAKAKQYSAIESRCRVCLPDEPRLQRPLYTNVCTSQCASRTVPNLYKWWGLCESMNTASNESTSEGCSACAWVLGSLNDVNATGTCGGDVYQFQNFTARIQHPAPNDSYIDRIMQNSLYCTSHATRPPQNPLESSNVDSADGTPTPTSTAPAMNDATKYTYAGVGIICSLCAVALALFVLRYRRTRRQSTQCHLSATMDEPSASAAGPDDDLYYDALSPSDSMMQNVWGKDVPRIDPAAVEFVQLLAQGANGQVFLGTYLGQQVAVKTMLPGQHNAHEMFTIVHEIGILSRLHHPSIVQFVGVCMAARQDDVMFLVEYMDQGDLRDRLVHSSPQAMPWSGLEKPAIAAQVVAGLVYLHAQDIIHRDLKSRNILLQTGGGAKISDFGAARPVSTTHTMTRGVGTYRWMAPEVLSENQYSVAADIFSFGILLTELDTHMIPYTDVKSKKSGAPLVDTAIVSMVIAGAIQPTVRSDCPYWLQELIMQCIATDPSLRPTAQAIVARFQQHGFIP</sequence>
<dbReference type="GO" id="GO:0004674">
    <property type="term" value="F:protein serine/threonine kinase activity"/>
    <property type="evidence" value="ECO:0007669"/>
    <property type="project" value="TreeGrafter"/>
</dbReference>
<evidence type="ECO:0000256" key="2">
    <source>
        <dbReference type="SAM" id="Phobius"/>
    </source>
</evidence>
<dbReference type="Pfam" id="PF00069">
    <property type="entry name" value="Pkinase"/>
    <property type="match status" value="1"/>
</dbReference>